<keyword evidence="3" id="KW-1185">Reference proteome</keyword>
<gene>
    <name evidence="2" type="ORF">L0U88_13040</name>
</gene>
<accession>A0ABS9BLP1</accession>
<dbReference type="RefSeq" id="WP_234866508.1">
    <property type="nucleotide sequence ID" value="NZ_JAKEVY010000003.1"/>
</dbReference>
<dbReference type="PROSITE" id="PS51379">
    <property type="entry name" value="4FE4S_FER_2"/>
    <property type="match status" value="3"/>
</dbReference>
<feature type="domain" description="4Fe-4S ferredoxin-type" evidence="1">
    <location>
        <begin position="829"/>
        <end position="860"/>
    </location>
</feature>
<dbReference type="PANTHER" id="PTHR42783">
    <property type="entry name" value="GLUTAMATE SYNTHASE [NADPH] SMALL CHAIN"/>
    <property type="match status" value="1"/>
</dbReference>
<sequence length="1050" mass="114058">MEQKKYWQSFGELNNSAAHQQNAQDEFKEELPFEGLDDKGLGSATTPRRDFLKYVGFSTAAAAVAASCEMPVKKAIPFVNRPVDAIPGVPNYYATTYVAGGNAIPVVAKVRDGRPIKIEGNELSSWSKGATTAQVQASVLDLYDTARLRFPMADKKEVSTFDAFDKMVGEALAGLNGAPVVLLTSTVNSPSSKAVIAEFLAKYPGSRHVQYDGISYSGMLLANEASFGSRMIPSYAFDKAKVIVSLGADFLGTWLNPVEFQHGYTRGRKVDPKNPSMSKHYQFESMLSMTGANADERYTHRPSETGAVAAALLSAINGQGAAGISDAALKKGIEQAAKDLAANKGQALVVAGSNDVNVQLIVNAINDAVGSYGTTIDLVSKLQNKSGIDAEFAKLVEEMNAGSVGAVLIYDVNPAYDYFDAEKFIAGLKKVRVSVSFNEKMDETTELCKYLLPANHYLESWGDAEHKAGYISMLQPTIAPLFKTRQWQDNLLKWSGSAVTYADYFKNFWTTRLGGENTYLKALQDGVVESPAMVMGFPSFNGGSVAAAVAAVGSAKKSSGTELVIYQKATFTDGRQSNNPWLQETPDPITRATWDNYLMVSPALGKSMFGIDITNPTQADEYEAFPKKPVVKVKLGNKEEELPVLIIPGMQADTVAMAVGYGRVDAIGKAAAGVGKNAYKFGVSNGTTVLNTAAVTVEKTAGEYKIATTQTHSSYEGRYEVIKEITLADYTKNPTKILDARAKELEPWGGLENYEKDGTIYPVFDKPGIKWGMSIDLNSCYGCGACVVACTAENNVSVVGKPEVLRAHDMHWLRIDRYFAGDPNDPNSIQTVFQPMMCQHCDNAPCENVCPVAATNHSSEGLNQMTYNRCIGTRYCANNCPYKVRRFNWADYTGADSFGDNMVGGKGENDVILMMNDDLTRMVLNPDVTVRSRGVIEKCSFCVQRLQEGKLAAKKAGRPLEDRDVKTACQQACAADAIVFGNVNNAESAVSKHRADNKNRLFYVQEQIHVLPNVSYLAKVRNTGEISAHEQYGKPHFMNEGGHAAEGGHH</sequence>
<evidence type="ECO:0000313" key="3">
    <source>
        <dbReference type="Proteomes" id="UP001200145"/>
    </source>
</evidence>
<evidence type="ECO:0000313" key="2">
    <source>
        <dbReference type="EMBL" id="MCF1715556.1"/>
    </source>
</evidence>
<dbReference type="PANTHER" id="PTHR42783:SF3">
    <property type="entry name" value="GLUTAMATE SYNTHASE [NADPH] SMALL CHAIN-RELATED"/>
    <property type="match status" value="1"/>
</dbReference>
<dbReference type="InterPro" id="IPR017896">
    <property type="entry name" value="4Fe4S_Fe-S-bd"/>
</dbReference>
<proteinExistence type="predicted"/>
<dbReference type="Gene3D" id="3.40.228.10">
    <property type="entry name" value="Dimethylsulfoxide Reductase, domain 2"/>
    <property type="match status" value="1"/>
</dbReference>
<dbReference type="SUPFAM" id="SSF53706">
    <property type="entry name" value="Formate dehydrogenase/DMSO reductase, domains 1-3"/>
    <property type="match status" value="1"/>
</dbReference>
<dbReference type="Gene3D" id="3.30.2070.10">
    <property type="entry name" value="Formate dehydrogenase/DMSO reductase"/>
    <property type="match status" value="1"/>
</dbReference>
<dbReference type="SUPFAM" id="SSF54862">
    <property type="entry name" value="4Fe-4S ferredoxins"/>
    <property type="match status" value="1"/>
</dbReference>
<dbReference type="Gene3D" id="3.30.70.20">
    <property type="match status" value="2"/>
</dbReference>
<dbReference type="CDD" id="cd10551">
    <property type="entry name" value="PsrB"/>
    <property type="match status" value="1"/>
</dbReference>
<feature type="domain" description="4Fe-4S ferredoxin-type" evidence="1">
    <location>
        <begin position="771"/>
        <end position="801"/>
    </location>
</feature>
<dbReference type="EMBL" id="JAKEVY010000003">
    <property type="protein sequence ID" value="MCF1715556.1"/>
    <property type="molecule type" value="Genomic_DNA"/>
</dbReference>
<organism evidence="2 3">
    <name type="scientific">Flavihumibacter fluminis</name>
    <dbReference type="NCBI Taxonomy" id="2909236"/>
    <lineage>
        <taxon>Bacteria</taxon>
        <taxon>Pseudomonadati</taxon>
        <taxon>Bacteroidota</taxon>
        <taxon>Chitinophagia</taxon>
        <taxon>Chitinophagales</taxon>
        <taxon>Chitinophagaceae</taxon>
        <taxon>Flavihumibacter</taxon>
    </lineage>
</organism>
<name>A0ABS9BLP1_9BACT</name>
<dbReference type="CDD" id="cd02784">
    <property type="entry name" value="MopB_CT_PHLH"/>
    <property type="match status" value="1"/>
</dbReference>
<feature type="domain" description="4Fe-4S ferredoxin-type" evidence="1">
    <location>
        <begin position="861"/>
        <end position="890"/>
    </location>
</feature>
<dbReference type="Proteomes" id="UP001200145">
    <property type="component" value="Unassembled WGS sequence"/>
</dbReference>
<evidence type="ECO:0000259" key="1">
    <source>
        <dbReference type="PROSITE" id="PS51379"/>
    </source>
</evidence>
<reference evidence="2 3" key="1">
    <citation type="submission" date="2022-01" db="EMBL/GenBank/DDBJ databases">
        <title>Flavihumibacter sp. nov., isolated from sediment of a river.</title>
        <authorList>
            <person name="Liu H."/>
        </authorList>
    </citation>
    <scope>NUCLEOTIDE SEQUENCE [LARGE SCALE GENOMIC DNA]</scope>
    <source>
        <strain evidence="2 3">RY-1</strain>
    </source>
</reference>
<dbReference type="Gene3D" id="3.40.50.740">
    <property type="match status" value="1"/>
</dbReference>
<dbReference type="InterPro" id="IPR030948">
    <property type="entry name" value="TAT_var_transloc_signal_dom"/>
</dbReference>
<protein>
    <submittedName>
        <fullName evidence="2">TAT-variant-translocated molybdopterin oxidoreductase</fullName>
    </submittedName>
</protein>
<dbReference type="Gene3D" id="2.40.40.20">
    <property type="match status" value="1"/>
</dbReference>
<comment type="caution">
    <text evidence="2">The sequence shown here is derived from an EMBL/GenBank/DDBJ whole genome shotgun (WGS) entry which is preliminary data.</text>
</comment>
<dbReference type="NCBIfam" id="TIGR04519">
    <property type="entry name" value="MoCo_extend_TAT"/>
    <property type="match status" value="1"/>
</dbReference>
<dbReference type="Pfam" id="PF13247">
    <property type="entry name" value="Fer4_11"/>
    <property type="match status" value="1"/>
</dbReference>